<keyword evidence="2" id="KW-1185">Reference proteome</keyword>
<evidence type="ECO:0000313" key="2">
    <source>
        <dbReference type="Proteomes" id="UP000807469"/>
    </source>
</evidence>
<proteinExistence type="predicted"/>
<accession>A0A9P5YLX9</accession>
<sequence length="93" mass="10773">LSASTLVVPTSKSCCSLCSRKLNHCKWKILRSSIGMKCTMIMKRGGVKRVCLGRDVDWSIIVYPRDPCTCRIARFIEVRGRVERMVYFEVEWK</sequence>
<organism evidence="1 2">
    <name type="scientific">Pholiota conissans</name>
    <dbReference type="NCBI Taxonomy" id="109636"/>
    <lineage>
        <taxon>Eukaryota</taxon>
        <taxon>Fungi</taxon>
        <taxon>Dikarya</taxon>
        <taxon>Basidiomycota</taxon>
        <taxon>Agaricomycotina</taxon>
        <taxon>Agaricomycetes</taxon>
        <taxon>Agaricomycetidae</taxon>
        <taxon>Agaricales</taxon>
        <taxon>Agaricineae</taxon>
        <taxon>Strophariaceae</taxon>
        <taxon>Pholiota</taxon>
    </lineage>
</organism>
<protein>
    <submittedName>
        <fullName evidence="1">Uncharacterized protein</fullName>
    </submittedName>
</protein>
<feature type="non-terminal residue" evidence="1">
    <location>
        <position position="93"/>
    </location>
</feature>
<evidence type="ECO:0000313" key="1">
    <source>
        <dbReference type="EMBL" id="KAF9471015.1"/>
    </source>
</evidence>
<dbReference type="Proteomes" id="UP000807469">
    <property type="component" value="Unassembled WGS sequence"/>
</dbReference>
<gene>
    <name evidence="1" type="ORF">BDN70DRAFT_888534</name>
</gene>
<reference evidence="1" key="1">
    <citation type="submission" date="2020-11" db="EMBL/GenBank/DDBJ databases">
        <authorList>
            <consortium name="DOE Joint Genome Institute"/>
            <person name="Ahrendt S."/>
            <person name="Riley R."/>
            <person name="Andreopoulos W."/>
            <person name="Labutti K."/>
            <person name="Pangilinan J."/>
            <person name="Ruiz-Duenas F.J."/>
            <person name="Barrasa J.M."/>
            <person name="Sanchez-Garcia M."/>
            <person name="Camarero S."/>
            <person name="Miyauchi S."/>
            <person name="Serrano A."/>
            <person name="Linde D."/>
            <person name="Babiker R."/>
            <person name="Drula E."/>
            <person name="Ayuso-Fernandez I."/>
            <person name="Pacheco R."/>
            <person name="Padilla G."/>
            <person name="Ferreira P."/>
            <person name="Barriuso J."/>
            <person name="Kellner H."/>
            <person name="Castanera R."/>
            <person name="Alfaro M."/>
            <person name="Ramirez L."/>
            <person name="Pisabarro A.G."/>
            <person name="Kuo A."/>
            <person name="Tritt A."/>
            <person name="Lipzen A."/>
            <person name="He G."/>
            <person name="Yan M."/>
            <person name="Ng V."/>
            <person name="Cullen D."/>
            <person name="Martin F."/>
            <person name="Rosso M.-N."/>
            <person name="Henrissat B."/>
            <person name="Hibbett D."/>
            <person name="Martinez A.T."/>
            <person name="Grigoriev I.V."/>
        </authorList>
    </citation>
    <scope>NUCLEOTIDE SEQUENCE</scope>
    <source>
        <strain evidence="1">CIRM-BRFM 674</strain>
    </source>
</reference>
<dbReference type="EMBL" id="MU155779">
    <property type="protein sequence ID" value="KAF9471015.1"/>
    <property type="molecule type" value="Genomic_DNA"/>
</dbReference>
<comment type="caution">
    <text evidence="1">The sequence shown here is derived from an EMBL/GenBank/DDBJ whole genome shotgun (WGS) entry which is preliminary data.</text>
</comment>
<dbReference type="AlphaFoldDB" id="A0A9P5YLX9"/>
<name>A0A9P5YLX9_9AGAR</name>
<feature type="non-terminal residue" evidence="1">
    <location>
        <position position="1"/>
    </location>
</feature>